<dbReference type="Proteomes" id="UP000000763">
    <property type="component" value="Chromosome 7"/>
</dbReference>
<feature type="region of interest" description="Disordered" evidence="1">
    <location>
        <begin position="158"/>
        <end position="177"/>
    </location>
</feature>
<evidence type="ECO:0000313" key="2">
    <source>
        <dbReference type="EMBL" id="BAC57668.1"/>
    </source>
</evidence>
<evidence type="ECO:0000256" key="1">
    <source>
        <dbReference type="SAM" id="MobiDB-lite"/>
    </source>
</evidence>
<evidence type="ECO:0000313" key="5">
    <source>
        <dbReference type="Proteomes" id="UP000000763"/>
    </source>
</evidence>
<name>Q84JX4_ORYSJ</name>
<dbReference type="AlphaFoldDB" id="Q84JX4"/>
<evidence type="ECO:0000313" key="4">
    <source>
        <dbReference type="EMBL" id="BAC57676.1"/>
    </source>
</evidence>
<feature type="compositionally biased region" description="Basic and acidic residues" evidence="1">
    <location>
        <begin position="158"/>
        <end position="170"/>
    </location>
</feature>
<feature type="region of interest" description="Disordered" evidence="1">
    <location>
        <begin position="81"/>
        <end position="100"/>
    </location>
</feature>
<reference evidence="5" key="2">
    <citation type="journal article" date="2005" name="Nature">
        <title>The map-based sequence of the rice genome.</title>
        <authorList>
            <consortium name="International rice genome sequencing project (IRGSP)"/>
            <person name="Matsumoto T."/>
            <person name="Wu J."/>
            <person name="Kanamori H."/>
            <person name="Katayose Y."/>
            <person name="Fujisawa M."/>
            <person name="Namiki N."/>
            <person name="Mizuno H."/>
            <person name="Yamamoto K."/>
            <person name="Antonio B.A."/>
            <person name="Baba T."/>
            <person name="Sakata K."/>
            <person name="Nagamura Y."/>
            <person name="Aoki H."/>
            <person name="Arikawa K."/>
            <person name="Arita K."/>
            <person name="Bito T."/>
            <person name="Chiden Y."/>
            <person name="Fujitsuka N."/>
            <person name="Fukunaka R."/>
            <person name="Hamada M."/>
            <person name="Harada C."/>
            <person name="Hayashi A."/>
            <person name="Hijishita S."/>
            <person name="Honda M."/>
            <person name="Hosokawa S."/>
            <person name="Ichikawa Y."/>
            <person name="Idonuma A."/>
            <person name="Iijima M."/>
            <person name="Ikeda M."/>
            <person name="Ikeno M."/>
            <person name="Ito K."/>
            <person name="Ito S."/>
            <person name="Ito T."/>
            <person name="Ito Y."/>
            <person name="Ito Y."/>
            <person name="Iwabuchi A."/>
            <person name="Kamiya K."/>
            <person name="Karasawa W."/>
            <person name="Kurita K."/>
            <person name="Katagiri S."/>
            <person name="Kikuta A."/>
            <person name="Kobayashi H."/>
            <person name="Kobayashi N."/>
            <person name="Machita K."/>
            <person name="Maehara T."/>
            <person name="Masukawa M."/>
            <person name="Mizubayashi T."/>
            <person name="Mukai Y."/>
            <person name="Nagasaki H."/>
            <person name="Nagata Y."/>
            <person name="Naito S."/>
            <person name="Nakashima M."/>
            <person name="Nakama Y."/>
            <person name="Nakamichi Y."/>
            <person name="Nakamura M."/>
            <person name="Meguro A."/>
            <person name="Negishi M."/>
            <person name="Ohta I."/>
            <person name="Ohta T."/>
            <person name="Okamoto M."/>
            <person name="Ono N."/>
            <person name="Saji S."/>
            <person name="Sakaguchi M."/>
            <person name="Sakai K."/>
            <person name="Shibata M."/>
            <person name="Shimokawa T."/>
            <person name="Song J."/>
            <person name="Takazaki Y."/>
            <person name="Terasawa K."/>
            <person name="Tsugane M."/>
            <person name="Tsuji K."/>
            <person name="Ueda S."/>
            <person name="Waki K."/>
            <person name="Yamagata H."/>
            <person name="Yamamoto M."/>
            <person name="Yamamoto S."/>
            <person name="Yamane H."/>
            <person name="Yoshiki S."/>
            <person name="Yoshihara R."/>
            <person name="Yukawa K."/>
            <person name="Zhong H."/>
            <person name="Yano M."/>
            <person name="Yuan Q."/>
            <person name="Ouyang S."/>
            <person name="Liu J."/>
            <person name="Jones K.M."/>
            <person name="Gansberger K."/>
            <person name="Moffat K."/>
            <person name="Hill J."/>
            <person name="Bera J."/>
            <person name="Fadrosh D."/>
            <person name="Jin S."/>
            <person name="Johri S."/>
            <person name="Kim M."/>
            <person name="Overton L."/>
            <person name="Reardon M."/>
            <person name="Tsitrin T."/>
            <person name="Vuong H."/>
            <person name="Weaver B."/>
            <person name="Ciecko A."/>
            <person name="Tallon L."/>
            <person name="Jackson J."/>
            <person name="Pai G."/>
            <person name="Aken S.V."/>
            <person name="Utterback T."/>
            <person name="Reidmuller S."/>
            <person name="Feldblyum T."/>
            <person name="Hsiao J."/>
            <person name="Zismann V."/>
            <person name="Iobst S."/>
            <person name="de Vazeille A.R."/>
            <person name="Buell C.R."/>
            <person name="Ying K."/>
            <person name="Li Y."/>
            <person name="Lu T."/>
            <person name="Huang Y."/>
            <person name="Zhao Q."/>
            <person name="Feng Q."/>
            <person name="Zhang L."/>
            <person name="Zhu J."/>
            <person name="Weng Q."/>
            <person name="Mu J."/>
            <person name="Lu Y."/>
            <person name="Fan D."/>
            <person name="Liu Y."/>
            <person name="Guan J."/>
            <person name="Zhang Y."/>
            <person name="Yu S."/>
            <person name="Liu X."/>
            <person name="Zhang Y."/>
            <person name="Hong G."/>
            <person name="Han B."/>
            <person name="Choisne N."/>
            <person name="Demange N."/>
            <person name="Orjeda G."/>
            <person name="Samain S."/>
            <person name="Cattolico L."/>
            <person name="Pelletier E."/>
            <person name="Couloux A."/>
            <person name="Segurens B."/>
            <person name="Wincker P."/>
            <person name="D'Hont A."/>
            <person name="Scarpelli C."/>
            <person name="Weissenbach J."/>
            <person name="Salanoubat M."/>
            <person name="Quetier F."/>
            <person name="Yu Y."/>
            <person name="Kim H.R."/>
            <person name="Rambo T."/>
            <person name="Currie J."/>
            <person name="Collura K."/>
            <person name="Luo M."/>
            <person name="Yang T."/>
            <person name="Ammiraju J.S.S."/>
            <person name="Engler F."/>
            <person name="Soderlund C."/>
            <person name="Wing R.A."/>
            <person name="Palmer L.E."/>
            <person name="de la Bastide M."/>
            <person name="Spiegel L."/>
            <person name="Nascimento L."/>
            <person name="Zutavern T."/>
            <person name="O'Shaughnessy A."/>
            <person name="Dike S."/>
            <person name="Dedhia N."/>
            <person name="Preston R."/>
            <person name="Balija V."/>
            <person name="McCombie W.R."/>
            <person name="Chow T."/>
            <person name="Chen H."/>
            <person name="Chung M."/>
            <person name="Chen C."/>
            <person name="Shaw J."/>
            <person name="Wu H."/>
            <person name="Hsiao K."/>
            <person name="Chao Y."/>
            <person name="Chu M."/>
            <person name="Cheng C."/>
            <person name="Hour A."/>
            <person name="Lee P."/>
            <person name="Lin S."/>
            <person name="Lin Y."/>
            <person name="Liou J."/>
            <person name="Liu S."/>
            <person name="Hsing Y."/>
            <person name="Raghuvanshi S."/>
            <person name="Mohanty A."/>
            <person name="Bharti A.K."/>
            <person name="Gaur A."/>
            <person name="Gupta V."/>
            <person name="Kumar D."/>
            <person name="Ravi V."/>
            <person name="Vij S."/>
            <person name="Kapur A."/>
            <person name="Khurana P."/>
            <person name="Khurana P."/>
            <person name="Khurana J.P."/>
            <person name="Tyagi A.K."/>
            <person name="Gaikwad K."/>
            <person name="Singh A."/>
            <person name="Dalal V."/>
            <person name="Srivastava S."/>
            <person name="Dixit A."/>
            <person name="Pal A.K."/>
            <person name="Ghazi I.A."/>
            <person name="Yadav M."/>
            <person name="Pandit A."/>
            <person name="Bhargava A."/>
            <person name="Sureshbabu K."/>
            <person name="Batra K."/>
            <person name="Sharma T.R."/>
            <person name="Mohapatra T."/>
            <person name="Singh N.K."/>
            <person name="Messing J."/>
            <person name="Nelson A.B."/>
            <person name="Fuks G."/>
            <person name="Kavchok S."/>
            <person name="Keizer G."/>
            <person name="Linton E."/>
            <person name="Llaca V."/>
            <person name="Song R."/>
            <person name="Tanyolac B."/>
            <person name="Young S."/>
            <person name="Ho-Il K."/>
            <person name="Hahn J.H."/>
            <person name="Sangsakoo G."/>
            <person name="Vanavichit A."/>
            <person name="de Mattos Luiz.A.T."/>
            <person name="Zimmer P.D."/>
            <person name="Malone G."/>
            <person name="Dellagostin O."/>
            <person name="de Oliveira A.C."/>
            <person name="Bevan M."/>
            <person name="Bancroft I."/>
            <person name="Minx P."/>
            <person name="Cordum H."/>
            <person name="Wilson R."/>
            <person name="Cheng Z."/>
            <person name="Jin W."/>
            <person name="Jiang J."/>
            <person name="Leong S.A."/>
            <person name="Iwama H."/>
            <person name="Gojobori T."/>
            <person name="Itoh T."/>
            <person name="Niimura Y."/>
            <person name="Fujii Y."/>
            <person name="Habara T."/>
            <person name="Sakai H."/>
            <person name="Sato Y."/>
            <person name="Wilson G."/>
            <person name="Kumar K."/>
            <person name="McCouch S."/>
            <person name="Juretic N."/>
            <person name="Hoen D."/>
            <person name="Wright S."/>
            <person name="Bruskiewich R."/>
            <person name="Bureau T."/>
            <person name="Miyao A."/>
            <person name="Hirochika H."/>
            <person name="Nishikawa T."/>
            <person name="Kadowaki K."/>
            <person name="Sugiura M."/>
            <person name="Burr B."/>
            <person name="Sasaki T."/>
        </authorList>
    </citation>
    <scope>NUCLEOTIDE SEQUENCE [LARGE SCALE GENOMIC DNA]</scope>
    <source>
        <strain evidence="5">cv. Nipponbare</strain>
    </source>
</reference>
<organism evidence="2 5">
    <name type="scientific">Oryza sativa subsp. japonica</name>
    <name type="common">Rice</name>
    <dbReference type="NCBI Taxonomy" id="39947"/>
    <lineage>
        <taxon>Eukaryota</taxon>
        <taxon>Viridiplantae</taxon>
        <taxon>Streptophyta</taxon>
        <taxon>Embryophyta</taxon>
        <taxon>Tracheophyta</taxon>
        <taxon>Spermatophyta</taxon>
        <taxon>Magnoliopsida</taxon>
        <taxon>Liliopsida</taxon>
        <taxon>Poales</taxon>
        <taxon>Poaceae</taxon>
        <taxon>BOP clade</taxon>
        <taxon>Oryzoideae</taxon>
        <taxon>Oryzeae</taxon>
        <taxon>Oryzinae</taxon>
        <taxon>Oryza</taxon>
        <taxon>Oryza sativa</taxon>
    </lineage>
</organism>
<gene>
    <name evidence="2" type="primary">OJ1372_D12.131</name>
    <name evidence="3" type="synonym">OJ1372_D12.140</name>
    <name evidence="4" type="synonym">OJ1372_D12.149</name>
</gene>
<reference evidence="2" key="1">
    <citation type="submission" date="2001-07" db="EMBL/GenBank/DDBJ databases">
        <title>Oryza sativa nipponbare(GA3) genomic DNA, chromosome 7, BAC clone:OJ1372_D12.</title>
        <authorList>
            <person name="Sasaki T."/>
            <person name="Matsumoto T."/>
            <person name="Yamamoto K."/>
        </authorList>
    </citation>
    <scope>NUCLEOTIDE SEQUENCE</scope>
</reference>
<dbReference type="EMBL" id="AP003827">
    <property type="protein sequence ID" value="BAC57668.1"/>
    <property type="molecule type" value="Genomic_DNA"/>
</dbReference>
<reference evidence="5" key="3">
    <citation type="journal article" date="2008" name="Nucleic Acids Res.">
        <title>The rice annotation project database (RAP-DB): 2008 update.</title>
        <authorList>
            <consortium name="The rice annotation project (RAP)"/>
        </authorList>
    </citation>
    <scope>GENOME REANNOTATION</scope>
    <source>
        <strain evidence="5">cv. Nipponbare</strain>
    </source>
</reference>
<sequence>MADGPWPTTPPGSASLSVLNHVWYRRQKTKRSEGKVKRSDSVPVASITPRVALQTVNGGKPQRKHGNRQQIAAALHDWLTTSIGGQPPGGAPSSADRLLAPRSRRLSTTLIILSRKYVSGSEKRKRKKCSDDFIEILEETFESAKGLHTSGRLETEKVVMRPAKGRRETRWCSTTPPLLAEKGDVEEEY</sequence>
<protein>
    <submittedName>
        <fullName evidence="2">Uncharacterized protein</fullName>
    </submittedName>
</protein>
<evidence type="ECO:0000313" key="3">
    <source>
        <dbReference type="EMBL" id="BAC57672.1"/>
    </source>
</evidence>
<dbReference type="EMBL" id="AP003827">
    <property type="protein sequence ID" value="BAC57676.1"/>
    <property type="molecule type" value="Genomic_DNA"/>
</dbReference>
<accession>Q84JX4</accession>
<dbReference type="EMBL" id="AP003827">
    <property type="protein sequence ID" value="BAC57672.1"/>
    <property type="molecule type" value="Genomic_DNA"/>
</dbReference>
<proteinExistence type="predicted"/>